<sequence>MDDWTEVDFSALRRMRAPDRPLRVGALETNHDAFNCWRQLPDKPCAKPGAEVEIVKMVLSMLGWNWTMIDLHAEYGIQNEDWGEELPNGTFTGAMGLLQQEKIDLFALTMRITDQRMKAACFSYPLHIFTQTYLVEAPKATDFRYFMYSVMNKDVWLGILGTIFILVFIQTVIYVFEDTCKKSLFEKAGRAAMETLGVFLKQRGSSPRSNTEIVLQAFMLLTMVVMNIYYQSAMNSKLTAPTRPAVPFKTQSELLDILESKEMFLIYPLNNTLDCSSVQNCKRMPEIMQKNPLRVVGETGTPEALKEGGVYFSTSDIDLLPHEVSWNHRKKHVIVIKDPTGLHNYMGYGFSLRNRAYKNAFNKALVRILPGIPRLMTGPGYYKAKNSYYTNVKAIKVRLGLGTHLEQLFETYVVGCAASILVFFIEILWHRSQINRHIAKKCDRKISGRYISAVRAMRWFPSYGRREEAEPGRKESYAAVDSF</sequence>
<evidence type="ECO:0008006" key="4">
    <source>
        <dbReference type="Google" id="ProtNLM"/>
    </source>
</evidence>
<feature type="transmembrane region" description="Helical" evidence="1">
    <location>
        <begin position="408"/>
        <end position="429"/>
    </location>
</feature>
<keyword evidence="3" id="KW-1185">Reference proteome</keyword>
<feature type="transmembrane region" description="Helical" evidence="1">
    <location>
        <begin position="155"/>
        <end position="176"/>
    </location>
</feature>
<dbReference type="InterPro" id="IPR040128">
    <property type="entry name" value="T25E4.2-like"/>
</dbReference>
<dbReference type="Proteomes" id="UP001175271">
    <property type="component" value="Unassembled WGS sequence"/>
</dbReference>
<reference evidence="2" key="1">
    <citation type="submission" date="2023-06" db="EMBL/GenBank/DDBJ databases">
        <title>Genomic analysis of the entomopathogenic nematode Steinernema hermaphroditum.</title>
        <authorList>
            <person name="Schwarz E.M."/>
            <person name="Heppert J.K."/>
            <person name="Baniya A."/>
            <person name="Schwartz H.T."/>
            <person name="Tan C.-H."/>
            <person name="Antoshechkin I."/>
            <person name="Sternberg P.W."/>
            <person name="Goodrich-Blair H."/>
            <person name="Dillman A.R."/>
        </authorList>
    </citation>
    <scope>NUCLEOTIDE SEQUENCE</scope>
    <source>
        <strain evidence="2">PS9179</strain>
        <tissue evidence="2">Whole animal</tissue>
    </source>
</reference>
<dbReference type="EMBL" id="JAUCMV010000004">
    <property type="protein sequence ID" value="KAK0406969.1"/>
    <property type="molecule type" value="Genomic_DNA"/>
</dbReference>
<keyword evidence="1" id="KW-1133">Transmembrane helix</keyword>
<keyword evidence="1" id="KW-0472">Membrane</keyword>
<evidence type="ECO:0000313" key="3">
    <source>
        <dbReference type="Proteomes" id="UP001175271"/>
    </source>
</evidence>
<name>A0AA39LRU9_9BILA</name>
<dbReference type="PANTHER" id="PTHR22714">
    <property type="entry name" value="PROTEIN CBG02446-RELATED"/>
    <property type="match status" value="1"/>
</dbReference>
<dbReference type="SUPFAM" id="SSF53850">
    <property type="entry name" value="Periplasmic binding protein-like II"/>
    <property type="match status" value="1"/>
</dbReference>
<feature type="transmembrane region" description="Helical" evidence="1">
    <location>
        <begin position="213"/>
        <end position="230"/>
    </location>
</feature>
<dbReference type="AlphaFoldDB" id="A0AA39LRU9"/>
<dbReference type="PANTHER" id="PTHR22714:SF3">
    <property type="entry name" value="PBPE DOMAIN-CONTAINING PROTEIN"/>
    <property type="match status" value="1"/>
</dbReference>
<dbReference type="Gene3D" id="3.40.190.10">
    <property type="entry name" value="Periplasmic binding protein-like II"/>
    <property type="match status" value="1"/>
</dbReference>
<gene>
    <name evidence="2" type="ORF">QR680_018918</name>
</gene>
<comment type="caution">
    <text evidence="2">The sequence shown here is derived from an EMBL/GenBank/DDBJ whole genome shotgun (WGS) entry which is preliminary data.</text>
</comment>
<evidence type="ECO:0000313" key="2">
    <source>
        <dbReference type="EMBL" id="KAK0406969.1"/>
    </source>
</evidence>
<organism evidence="2 3">
    <name type="scientific">Steinernema hermaphroditum</name>
    <dbReference type="NCBI Taxonomy" id="289476"/>
    <lineage>
        <taxon>Eukaryota</taxon>
        <taxon>Metazoa</taxon>
        <taxon>Ecdysozoa</taxon>
        <taxon>Nematoda</taxon>
        <taxon>Chromadorea</taxon>
        <taxon>Rhabditida</taxon>
        <taxon>Tylenchina</taxon>
        <taxon>Panagrolaimomorpha</taxon>
        <taxon>Strongyloidoidea</taxon>
        <taxon>Steinernematidae</taxon>
        <taxon>Steinernema</taxon>
    </lineage>
</organism>
<evidence type="ECO:0000256" key="1">
    <source>
        <dbReference type="SAM" id="Phobius"/>
    </source>
</evidence>
<protein>
    <recommendedName>
        <fullName evidence="4">Ionotropic glutamate receptor C-terminal domain-containing protein</fullName>
    </recommendedName>
</protein>
<accession>A0AA39LRU9</accession>
<proteinExistence type="predicted"/>
<keyword evidence="1" id="KW-0812">Transmembrane</keyword>